<evidence type="ECO:0000256" key="2">
    <source>
        <dbReference type="ARBA" id="ARBA00022801"/>
    </source>
</evidence>
<dbReference type="EMBL" id="JADIML010000097">
    <property type="protein sequence ID" value="MBO8462983.1"/>
    <property type="molecule type" value="Genomic_DNA"/>
</dbReference>
<dbReference type="InterPro" id="IPR002772">
    <property type="entry name" value="Glyco_hydro_3_C"/>
</dbReference>
<dbReference type="Gene3D" id="3.40.50.1700">
    <property type="entry name" value="Glycoside hydrolase family 3 C-terminal domain"/>
    <property type="match status" value="1"/>
</dbReference>
<keyword evidence="3" id="KW-0119">Carbohydrate metabolism</keyword>
<dbReference type="SUPFAM" id="SSF52279">
    <property type="entry name" value="Beta-D-glucan exohydrolase, C-terminal domain"/>
    <property type="match status" value="1"/>
</dbReference>
<evidence type="ECO:0000256" key="4">
    <source>
        <dbReference type="RuleBase" id="RU361161"/>
    </source>
</evidence>
<dbReference type="InterPro" id="IPR050288">
    <property type="entry name" value="Cellulose_deg_GH3"/>
</dbReference>
<dbReference type="InterPro" id="IPR001764">
    <property type="entry name" value="Glyco_hydro_3_N"/>
</dbReference>
<feature type="domain" description="Fibronectin type III-like" evidence="5">
    <location>
        <begin position="630"/>
        <end position="700"/>
    </location>
</feature>
<keyword evidence="4" id="KW-0326">Glycosidase</keyword>
<dbReference type="PANTHER" id="PTHR42715">
    <property type="entry name" value="BETA-GLUCOSIDASE"/>
    <property type="match status" value="1"/>
</dbReference>
<dbReference type="InterPro" id="IPR036962">
    <property type="entry name" value="Glyco_hydro_3_N_sf"/>
</dbReference>
<evidence type="ECO:0000259" key="5">
    <source>
        <dbReference type="SMART" id="SM01217"/>
    </source>
</evidence>
<comment type="similarity">
    <text evidence="1 4">Belongs to the glycosyl hydrolase 3 family.</text>
</comment>
<dbReference type="PRINTS" id="PR00133">
    <property type="entry name" value="GLHYDRLASE3"/>
</dbReference>
<sequence>MRQQREEMIESLIGQLTLEEKIDMIHGDGLFRTKGVERLGIPPLTFSDGPMGVRNEFENDQWNPIGNTDDYVTYLPSNGALAATWNPTLSYETGKVLGREARGRGKDVILAPGINIKRSPLCGRNFEYISEDPHLIGEMAVPFIQGIQEEDTAACVKHFALNNQETERLWVDVKVSERALREIYLKAFKRCVEEGDSYSLMGAYNRYLGEHCCESKELLNHILREEWQYDGMIVSDWGAVHHTKEAAESALDIEMSVTNNFDEYCMANPLKEAIERGELSEELVDEKVRNILHLMGRLHMIDGKERKAGTYNTLEHHQKALEVARESVVLLKNQEGQLPLSRQDVKKVLVIGDNANRVHSNGGGSAEIKALYEVSPLLGIKKILGGNAEVTYVQGYFADDIDQEEQEQNWQADSLENGGGSTRTIADPTKALVEKRERLRVEAVEKAKEFDTIIFVGGQNHAQDSEGHERPDMKLPYDQDKLIEELLEVNENMIVVIVSGSPVEMPWIHRVKTLVWSWYAGMEGGTATAEVLFGLVNPSGRLPESFPITHMDCSAHCIGEFPGGKTVSYKEGIFVGYRYYDTEQIPILFPFGYGLSYTEFSYDKVEIKQEGEEIGVFVTVTNYGKIAGKETVQCYVGKNDSKVERPRKELKAFAKIELQGGETKTIRLSIKKEELAYYDEIEKSFLVEAGQYQLYVGKSVADICLEESFMIQ</sequence>
<dbReference type="InterPro" id="IPR017853">
    <property type="entry name" value="GH"/>
</dbReference>
<proteinExistence type="inferred from homology"/>
<dbReference type="Gene3D" id="2.60.40.10">
    <property type="entry name" value="Immunoglobulins"/>
    <property type="match status" value="1"/>
</dbReference>
<dbReference type="InterPro" id="IPR036881">
    <property type="entry name" value="Glyco_hydro_3_C_sf"/>
</dbReference>
<gene>
    <name evidence="6" type="ORF">IAC13_03515</name>
</gene>
<dbReference type="FunFam" id="2.60.40.10:FF:000495">
    <property type="entry name" value="Periplasmic beta-glucosidase"/>
    <property type="match status" value="1"/>
</dbReference>
<dbReference type="Pfam" id="PF14310">
    <property type="entry name" value="Fn3-like"/>
    <property type="match status" value="1"/>
</dbReference>
<reference evidence="6" key="2">
    <citation type="journal article" date="2021" name="PeerJ">
        <title>Extensive microbial diversity within the chicken gut microbiome revealed by metagenomics and culture.</title>
        <authorList>
            <person name="Gilroy R."/>
            <person name="Ravi A."/>
            <person name="Getino M."/>
            <person name="Pursley I."/>
            <person name="Horton D.L."/>
            <person name="Alikhan N.F."/>
            <person name="Baker D."/>
            <person name="Gharbi K."/>
            <person name="Hall N."/>
            <person name="Watson M."/>
            <person name="Adriaenssens E.M."/>
            <person name="Foster-Nyarko E."/>
            <person name="Jarju S."/>
            <person name="Secka A."/>
            <person name="Antonio M."/>
            <person name="Oren A."/>
            <person name="Chaudhuri R.R."/>
            <person name="La Ragione R."/>
            <person name="Hildebrand F."/>
            <person name="Pallen M.J."/>
        </authorList>
    </citation>
    <scope>NUCLEOTIDE SEQUENCE</scope>
    <source>
        <strain evidence="6">E3-2379</strain>
    </source>
</reference>
<dbReference type="GO" id="GO:0005975">
    <property type="term" value="P:carbohydrate metabolic process"/>
    <property type="evidence" value="ECO:0007669"/>
    <property type="project" value="InterPro"/>
</dbReference>
<evidence type="ECO:0000313" key="7">
    <source>
        <dbReference type="Proteomes" id="UP000823618"/>
    </source>
</evidence>
<keyword evidence="2 4" id="KW-0378">Hydrolase</keyword>
<dbReference type="SUPFAM" id="SSF51445">
    <property type="entry name" value="(Trans)glycosidases"/>
    <property type="match status" value="1"/>
</dbReference>
<evidence type="ECO:0000256" key="3">
    <source>
        <dbReference type="ARBA" id="ARBA00023277"/>
    </source>
</evidence>
<name>A0A9D9HZB9_9FIRM</name>
<dbReference type="InterPro" id="IPR019800">
    <property type="entry name" value="Glyco_hydro_3_AS"/>
</dbReference>
<dbReference type="Pfam" id="PF00933">
    <property type="entry name" value="Glyco_hydro_3"/>
    <property type="match status" value="1"/>
</dbReference>
<dbReference type="Proteomes" id="UP000823618">
    <property type="component" value="Unassembled WGS sequence"/>
</dbReference>
<evidence type="ECO:0000256" key="1">
    <source>
        <dbReference type="ARBA" id="ARBA00005336"/>
    </source>
</evidence>
<reference evidence="6" key="1">
    <citation type="submission" date="2020-10" db="EMBL/GenBank/DDBJ databases">
        <authorList>
            <person name="Gilroy R."/>
        </authorList>
    </citation>
    <scope>NUCLEOTIDE SEQUENCE</scope>
    <source>
        <strain evidence="6">E3-2379</strain>
    </source>
</reference>
<dbReference type="Pfam" id="PF01915">
    <property type="entry name" value="Glyco_hydro_3_C"/>
    <property type="match status" value="1"/>
</dbReference>
<dbReference type="Gene3D" id="3.20.20.300">
    <property type="entry name" value="Glycoside hydrolase, family 3, N-terminal domain"/>
    <property type="match status" value="1"/>
</dbReference>
<evidence type="ECO:0000313" key="6">
    <source>
        <dbReference type="EMBL" id="MBO8462983.1"/>
    </source>
</evidence>
<dbReference type="PROSITE" id="PS00775">
    <property type="entry name" value="GLYCOSYL_HYDROL_F3"/>
    <property type="match status" value="1"/>
</dbReference>
<dbReference type="SMART" id="SM01217">
    <property type="entry name" value="Fn3_like"/>
    <property type="match status" value="1"/>
</dbReference>
<dbReference type="GO" id="GO:0008422">
    <property type="term" value="F:beta-glucosidase activity"/>
    <property type="evidence" value="ECO:0007669"/>
    <property type="project" value="UniProtKB-ARBA"/>
</dbReference>
<dbReference type="AlphaFoldDB" id="A0A9D9HZB9"/>
<protein>
    <submittedName>
        <fullName evidence="6">Glycoside hydrolase family 3 C-terminal domain-containing protein</fullName>
    </submittedName>
</protein>
<dbReference type="PANTHER" id="PTHR42715:SF10">
    <property type="entry name" value="BETA-GLUCOSIDASE"/>
    <property type="match status" value="1"/>
</dbReference>
<dbReference type="InterPro" id="IPR013783">
    <property type="entry name" value="Ig-like_fold"/>
</dbReference>
<accession>A0A9D9HZB9</accession>
<organism evidence="6 7">
    <name type="scientific">Candidatus Scybalomonas excrementavium</name>
    <dbReference type="NCBI Taxonomy" id="2840943"/>
    <lineage>
        <taxon>Bacteria</taxon>
        <taxon>Bacillati</taxon>
        <taxon>Bacillota</taxon>
        <taxon>Clostridia</taxon>
        <taxon>Lachnospirales</taxon>
        <taxon>Lachnospiraceae</taxon>
        <taxon>Lachnospiraceae incertae sedis</taxon>
        <taxon>Candidatus Scybalomonas</taxon>
    </lineage>
</organism>
<dbReference type="InterPro" id="IPR026891">
    <property type="entry name" value="Fn3-like"/>
</dbReference>
<comment type="caution">
    <text evidence="6">The sequence shown here is derived from an EMBL/GenBank/DDBJ whole genome shotgun (WGS) entry which is preliminary data.</text>
</comment>